<comment type="caution">
    <text evidence="1">The sequence shown here is derived from an EMBL/GenBank/DDBJ whole genome shotgun (WGS) entry which is preliminary data.</text>
</comment>
<dbReference type="EMBL" id="CM046394">
    <property type="protein sequence ID" value="KAI8546392.1"/>
    <property type="molecule type" value="Genomic_DNA"/>
</dbReference>
<evidence type="ECO:0000313" key="2">
    <source>
        <dbReference type="Proteomes" id="UP001062846"/>
    </source>
</evidence>
<reference evidence="1" key="1">
    <citation type="submission" date="2022-02" db="EMBL/GenBank/DDBJ databases">
        <title>Plant Genome Project.</title>
        <authorList>
            <person name="Zhang R.-G."/>
        </authorList>
    </citation>
    <scope>NUCLEOTIDE SEQUENCE</scope>
    <source>
        <strain evidence="1">AT1</strain>
    </source>
</reference>
<gene>
    <name evidence="1" type="ORF">RHMOL_Rhmol07G0113800</name>
</gene>
<protein>
    <submittedName>
        <fullName evidence="1">Uncharacterized protein</fullName>
    </submittedName>
</protein>
<accession>A0ACC0N0U6</accession>
<keyword evidence="2" id="KW-1185">Reference proteome</keyword>
<sequence>MMLCSGVCNTVLCISESLNRASDGSDLISTINSSRSLVVEMRSKPSDAQSNGSKVRSMVLCTSLHNTNLKSERERERYVGGGGGGLHEFKRDITGPNKGP</sequence>
<evidence type="ECO:0000313" key="1">
    <source>
        <dbReference type="EMBL" id="KAI8546392.1"/>
    </source>
</evidence>
<name>A0ACC0N0U6_RHOML</name>
<dbReference type="Proteomes" id="UP001062846">
    <property type="component" value="Chromosome 7"/>
</dbReference>
<proteinExistence type="predicted"/>
<organism evidence="1 2">
    <name type="scientific">Rhododendron molle</name>
    <name type="common">Chinese azalea</name>
    <name type="synonym">Azalea mollis</name>
    <dbReference type="NCBI Taxonomy" id="49168"/>
    <lineage>
        <taxon>Eukaryota</taxon>
        <taxon>Viridiplantae</taxon>
        <taxon>Streptophyta</taxon>
        <taxon>Embryophyta</taxon>
        <taxon>Tracheophyta</taxon>
        <taxon>Spermatophyta</taxon>
        <taxon>Magnoliopsida</taxon>
        <taxon>eudicotyledons</taxon>
        <taxon>Gunneridae</taxon>
        <taxon>Pentapetalae</taxon>
        <taxon>asterids</taxon>
        <taxon>Ericales</taxon>
        <taxon>Ericaceae</taxon>
        <taxon>Ericoideae</taxon>
        <taxon>Rhodoreae</taxon>
        <taxon>Rhododendron</taxon>
    </lineage>
</organism>